<proteinExistence type="predicted"/>
<accession>A0A7S8C499</accession>
<dbReference type="PROSITE" id="PS51340">
    <property type="entry name" value="MOSC"/>
    <property type="match status" value="1"/>
</dbReference>
<evidence type="ECO:0000313" key="3">
    <source>
        <dbReference type="Proteomes" id="UP000593594"/>
    </source>
</evidence>
<dbReference type="GO" id="GO:0030170">
    <property type="term" value="F:pyridoxal phosphate binding"/>
    <property type="evidence" value="ECO:0007669"/>
    <property type="project" value="InterPro"/>
</dbReference>
<dbReference type="InterPro" id="IPR005303">
    <property type="entry name" value="MOCOS_middle"/>
</dbReference>
<dbReference type="AlphaFoldDB" id="A0A7S8C499"/>
<evidence type="ECO:0000313" key="2">
    <source>
        <dbReference type="EMBL" id="QPC43042.1"/>
    </source>
</evidence>
<organism evidence="2 3">
    <name type="scientific">Kaustia mangrovi</name>
    <dbReference type="NCBI Taxonomy" id="2593653"/>
    <lineage>
        <taxon>Bacteria</taxon>
        <taxon>Pseudomonadati</taxon>
        <taxon>Pseudomonadota</taxon>
        <taxon>Alphaproteobacteria</taxon>
        <taxon>Hyphomicrobiales</taxon>
        <taxon>Parvibaculaceae</taxon>
        <taxon>Kaustia</taxon>
    </lineage>
</organism>
<keyword evidence="3" id="KW-1185">Reference proteome</keyword>
<gene>
    <name evidence="2" type="ORF">HW532_10295</name>
</gene>
<dbReference type="SUPFAM" id="SSF50800">
    <property type="entry name" value="PK beta-barrel domain-like"/>
    <property type="match status" value="1"/>
</dbReference>
<evidence type="ECO:0000259" key="1">
    <source>
        <dbReference type="PROSITE" id="PS51340"/>
    </source>
</evidence>
<dbReference type="KEGG" id="kmn:HW532_10295"/>
<reference evidence="2 3" key="1">
    <citation type="submission" date="2020-06" db="EMBL/GenBank/DDBJ databases">
        <title>Genome sequence of 2 isolates from Red Sea Mangroves.</title>
        <authorList>
            <person name="Sefrji F."/>
            <person name="Michoud G."/>
            <person name="Merlino G."/>
            <person name="Daffonchio D."/>
        </authorList>
    </citation>
    <scope>NUCLEOTIDE SEQUENCE [LARGE SCALE GENOMIC DNA]</scope>
    <source>
        <strain evidence="2 3">R1DC25</strain>
    </source>
</reference>
<dbReference type="EMBL" id="CP058214">
    <property type="protein sequence ID" value="QPC43042.1"/>
    <property type="molecule type" value="Genomic_DNA"/>
</dbReference>
<dbReference type="Pfam" id="PF03473">
    <property type="entry name" value="MOSC"/>
    <property type="match status" value="1"/>
</dbReference>
<dbReference type="Proteomes" id="UP000593594">
    <property type="component" value="Chromosome"/>
</dbReference>
<protein>
    <submittedName>
        <fullName evidence="2">MOSC domain-containing protein</fullName>
    </submittedName>
</protein>
<dbReference type="Gene3D" id="2.40.33.20">
    <property type="entry name" value="PK beta-barrel domain-like"/>
    <property type="match status" value="1"/>
</dbReference>
<feature type="domain" description="MOSC" evidence="1">
    <location>
        <begin position="102"/>
        <end position="256"/>
    </location>
</feature>
<name>A0A7S8C499_9HYPH</name>
<dbReference type="InterPro" id="IPR011037">
    <property type="entry name" value="Pyrv_Knase-like_insert_dom_sf"/>
</dbReference>
<sequence length="259" mass="28588">MTTDTAHITAICRYPVKGFTPEPMERVALRAGRCLPLDRAYAVENGTRDFDPRAPRHFPKVKFLQLMRHERLALLTTRLDDESRRLVIERDGRQVASGALDTPVGRQLVEQFLASFLKDELRGPPRIVACPGHSFSDVSRQVVSIINLATVRDIERVAGQPVDPLRFRGNLYIDGLEPWAELGWVGRTVEIAGAPMLEVLEPIKRCAATEVDPQTAARDLKIPQILQRGFGHQTVGIYAEVTADGTVAVGEAMTAGTAD</sequence>
<dbReference type="Pfam" id="PF03476">
    <property type="entry name" value="MOSC_N"/>
    <property type="match status" value="1"/>
</dbReference>
<dbReference type="RefSeq" id="WP_213164281.1">
    <property type="nucleotide sequence ID" value="NZ_CP058214.1"/>
</dbReference>
<dbReference type="GO" id="GO:0003824">
    <property type="term" value="F:catalytic activity"/>
    <property type="evidence" value="ECO:0007669"/>
    <property type="project" value="InterPro"/>
</dbReference>
<dbReference type="GO" id="GO:0030151">
    <property type="term" value="F:molybdenum ion binding"/>
    <property type="evidence" value="ECO:0007669"/>
    <property type="project" value="InterPro"/>
</dbReference>
<dbReference type="InterPro" id="IPR005302">
    <property type="entry name" value="MoCF_Sase_C"/>
</dbReference>